<feature type="chain" id="PRO_5040723595" evidence="1">
    <location>
        <begin position="21"/>
        <end position="883"/>
    </location>
</feature>
<evidence type="ECO:0000313" key="3">
    <source>
        <dbReference type="Proteomes" id="UP001165740"/>
    </source>
</evidence>
<dbReference type="GO" id="GO:0007165">
    <property type="term" value="P:signal transduction"/>
    <property type="evidence" value="ECO:0007669"/>
    <property type="project" value="TreeGrafter"/>
</dbReference>
<evidence type="ECO:0000259" key="2">
    <source>
        <dbReference type="PROSITE" id="PS00022"/>
    </source>
</evidence>
<sequence length="883" mass="98898">MDKIVAFVVNLIIMITFLNKEWCTIEVSAVIYCSFVENYYADGNATNIPGTLRECQDRCISFSWCLGYDYFQPNCRLFMSFGIIKYRWPRPIFEKNCEDVCATGKEYKNNNCSECNIGFYKDENANSNCTKCPDHKITLGQGSSSITNCNITHCELGFYSMDNIFCLDCPIGTYKNFTGNQQCLHCPNYRTTTENGSTDITNCSFAHCVPGFYLMNNISCIICPNGTYKNFTGNQACLKCPKNRTTTNVGAIDISNCSYAHCEPGFYSSDNISCSICPNGTYKDFTGNQPCSKCPSDKTTTDLGATDISNCSFAHCEPGFYSEDNISCSACTNGTYKQFTGSQSCLKCPLHKTTSDVGSTEISHCSITNCEPGFYSRDNISCSICPNGTYKNFFGTQPCSKCPMNKTTREVGSTDISNCSLDCPKICIKNDPCKYTGTSTCVCLSGYYGTQCSKRCSPGCLDDSCNRLDGTCPCKEGYFDDKCLKTGKQAHNNQWNSHCKENCSEERNFKFDLCYIGWFGDSCLYKDLGVDAIMDDKVLNDNNDSTCVKRNNVTINWQLEIQAITWIRLVFTSNDDVREITAFYFNNNNDTNASLVCNSVDMRYRKVGNTSMDFHCDGSYFVSTVQISWQSESLLCSVHVNGGRNVASTARKVRWSLSEYKWINIETLTDGYYGRDGCLTMNSGITLELLLWHEVYSAQVLLYTDFSRDDGRGLYSVELIDAYEKVQSKMFSSGKDVFVQTAFFNSFFVFRSVNIRVLSGKLDICELEIYGDCISPYYGYSCLDICYLACLHQDCTYSGECYECTPGRTGTYCEDSLYNSTDFVTEAARQSSTEARFSVAKVKSVINKYAVTLIVCVLTILTIFIGKKCLSSLSDQVVSEEEE</sequence>
<gene>
    <name evidence="4" type="primary">LOC106060054</name>
</gene>
<keyword evidence="3" id="KW-1185">Reference proteome</keyword>
<dbReference type="InterPro" id="IPR000742">
    <property type="entry name" value="EGF"/>
</dbReference>
<dbReference type="AlphaFoldDB" id="A0A9W2YX12"/>
<dbReference type="GO" id="GO:0005615">
    <property type="term" value="C:extracellular space"/>
    <property type="evidence" value="ECO:0007669"/>
    <property type="project" value="TreeGrafter"/>
</dbReference>
<accession>A0A9W2YX12</accession>
<dbReference type="PANTHER" id="PTHR24046">
    <property type="entry name" value="SIGNAL PEPTIDE, CUB AND EGF-LIKE DOMAIN-CONTAINING"/>
    <property type="match status" value="1"/>
</dbReference>
<dbReference type="GO" id="GO:0009986">
    <property type="term" value="C:cell surface"/>
    <property type="evidence" value="ECO:0007669"/>
    <property type="project" value="TreeGrafter"/>
</dbReference>
<dbReference type="InterPro" id="IPR009030">
    <property type="entry name" value="Growth_fac_rcpt_cys_sf"/>
</dbReference>
<dbReference type="SUPFAM" id="SSF57184">
    <property type="entry name" value="Growth factor receptor domain"/>
    <property type="match status" value="2"/>
</dbReference>
<organism evidence="3 4">
    <name type="scientific">Biomphalaria glabrata</name>
    <name type="common">Bloodfluke planorb</name>
    <name type="synonym">Freshwater snail</name>
    <dbReference type="NCBI Taxonomy" id="6526"/>
    <lineage>
        <taxon>Eukaryota</taxon>
        <taxon>Metazoa</taxon>
        <taxon>Spiralia</taxon>
        <taxon>Lophotrochozoa</taxon>
        <taxon>Mollusca</taxon>
        <taxon>Gastropoda</taxon>
        <taxon>Heterobranchia</taxon>
        <taxon>Euthyneura</taxon>
        <taxon>Panpulmonata</taxon>
        <taxon>Hygrophila</taxon>
        <taxon>Lymnaeoidea</taxon>
        <taxon>Planorbidae</taxon>
        <taxon>Biomphalaria</taxon>
    </lineage>
</organism>
<dbReference type="PANTHER" id="PTHR24046:SF5">
    <property type="entry name" value="EGF-LIKE DOMAIN-CONTAINING PROTEIN"/>
    <property type="match status" value="1"/>
</dbReference>
<dbReference type="OrthoDB" id="6153301at2759"/>
<dbReference type="GeneID" id="106060054"/>
<dbReference type="Proteomes" id="UP001165740">
    <property type="component" value="Chromosome 14"/>
</dbReference>
<proteinExistence type="predicted"/>
<dbReference type="Pfam" id="PF07699">
    <property type="entry name" value="Ephrin_rec_like"/>
    <property type="match status" value="6"/>
</dbReference>
<evidence type="ECO:0000313" key="4">
    <source>
        <dbReference type="RefSeq" id="XP_055867262.1"/>
    </source>
</evidence>
<name>A0A9W2YX12_BIOGL</name>
<dbReference type="RefSeq" id="XP_055867262.1">
    <property type="nucleotide sequence ID" value="XM_056011287.1"/>
</dbReference>
<protein>
    <submittedName>
        <fullName evidence="4">Neurogenic locus Notch protein-like isoform X1</fullName>
    </submittedName>
</protein>
<dbReference type="Gene3D" id="2.10.50.10">
    <property type="entry name" value="Tumor Necrosis Factor Receptor, subunit A, domain 2"/>
    <property type="match status" value="6"/>
</dbReference>
<dbReference type="PROSITE" id="PS00022">
    <property type="entry name" value="EGF_1"/>
    <property type="match status" value="1"/>
</dbReference>
<feature type="domain" description="EGF-like" evidence="2">
    <location>
        <begin position="441"/>
        <end position="452"/>
    </location>
</feature>
<keyword evidence="1" id="KW-0732">Signal</keyword>
<dbReference type="InterPro" id="IPR052071">
    <property type="entry name" value="SCUB_EGF-like_domain"/>
</dbReference>
<reference evidence="4" key="1">
    <citation type="submission" date="2025-08" db="UniProtKB">
        <authorList>
            <consortium name="RefSeq"/>
        </authorList>
    </citation>
    <scope>IDENTIFICATION</scope>
</reference>
<feature type="signal peptide" evidence="1">
    <location>
        <begin position="1"/>
        <end position="20"/>
    </location>
</feature>
<dbReference type="SMART" id="SM01411">
    <property type="entry name" value="Ephrin_rec_like"/>
    <property type="match status" value="7"/>
</dbReference>
<dbReference type="SMART" id="SM00181">
    <property type="entry name" value="EGF"/>
    <property type="match status" value="3"/>
</dbReference>
<dbReference type="InterPro" id="IPR011641">
    <property type="entry name" value="Tyr-kin_ephrin_A/B_rcpt-like"/>
</dbReference>
<evidence type="ECO:0000256" key="1">
    <source>
        <dbReference type="SAM" id="SignalP"/>
    </source>
</evidence>